<accession>A0AA36ISH4</accession>
<evidence type="ECO:0000313" key="5">
    <source>
        <dbReference type="Proteomes" id="UP001178507"/>
    </source>
</evidence>
<sequence>MAMILEGVKRYYSSLWSTLYVLFQSVSGGLDWGEPAAVFITMNNYSAAIGYLFFIALVAMAVLNVVTAVFVEYAMKMAAEDRDLVIQDYLDKQSKYAKAARAVFTEADADGSGTITFEEFTTHLQDVRVQAFLQSMELDGMEAVRLFRLLDADGNGAIEVEEFVSGCSCLKGMAKTMDLAMLLREQRKASRRFISFMSDVDLKLTQILSHTHHAHHHGHRSSGPSPKA</sequence>
<protein>
    <recommendedName>
        <fullName evidence="3">EF-hand domain-containing protein</fullName>
    </recommendedName>
</protein>
<dbReference type="SUPFAM" id="SSF47473">
    <property type="entry name" value="EF-hand"/>
    <property type="match status" value="1"/>
</dbReference>
<reference evidence="4" key="1">
    <citation type="submission" date="2023-08" db="EMBL/GenBank/DDBJ databases">
        <authorList>
            <person name="Chen Y."/>
            <person name="Shah S."/>
            <person name="Dougan E. K."/>
            <person name="Thang M."/>
            <person name="Chan C."/>
        </authorList>
    </citation>
    <scope>NUCLEOTIDE SEQUENCE</scope>
</reference>
<dbReference type="EMBL" id="CAUJNA010002247">
    <property type="protein sequence ID" value="CAJ1392057.1"/>
    <property type="molecule type" value="Genomic_DNA"/>
</dbReference>
<keyword evidence="1" id="KW-0106">Calcium</keyword>
<dbReference type="InterPro" id="IPR018247">
    <property type="entry name" value="EF_Hand_1_Ca_BS"/>
</dbReference>
<proteinExistence type="predicted"/>
<keyword evidence="2" id="KW-0472">Membrane</keyword>
<dbReference type="Gene3D" id="1.10.287.70">
    <property type="match status" value="1"/>
</dbReference>
<dbReference type="GO" id="GO:0005509">
    <property type="term" value="F:calcium ion binding"/>
    <property type="evidence" value="ECO:0007669"/>
    <property type="project" value="InterPro"/>
</dbReference>
<evidence type="ECO:0000256" key="2">
    <source>
        <dbReference type="SAM" id="Phobius"/>
    </source>
</evidence>
<dbReference type="Pfam" id="PF13499">
    <property type="entry name" value="EF-hand_7"/>
    <property type="match status" value="1"/>
</dbReference>
<keyword evidence="2" id="KW-0812">Transmembrane</keyword>
<keyword evidence="5" id="KW-1185">Reference proteome</keyword>
<dbReference type="PROSITE" id="PS50222">
    <property type="entry name" value="EF_HAND_2"/>
    <property type="match status" value="2"/>
</dbReference>
<dbReference type="CDD" id="cd00051">
    <property type="entry name" value="EFh"/>
    <property type="match status" value="1"/>
</dbReference>
<feature type="transmembrane region" description="Helical" evidence="2">
    <location>
        <begin position="50"/>
        <end position="71"/>
    </location>
</feature>
<name>A0AA36ISH4_9DINO</name>
<gene>
    <name evidence="4" type="ORF">EVOR1521_LOCUS17251</name>
</gene>
<dbReference type="PROSITE" id="PS00018">
    <property type="entry name" value="EF_HAND_1"/>
    <property type="match status" value="2"/>
</dbReference>
<evidence type="ECO:0000313" key="4">
    <source>
        <dbReference type="EMBL" id="CAJ1392057.1"/>
    </source>
</evidence>
<dbReference type="InterPro" id="IPR002048">
    <property type="entry name" value="EF_hand_dom"/>
</dbReference>
<dbReference type="InterPro" id="IPR011992">
    <property type="entry name" value="EF-hand-dom_pair"/>
</dbReference>
<evidence type="ECO:0000259" key="3">
    <source>
        <dbReference type="PROSITE" id="PS50222"/>
    </source>
</evidence>
<dbReference type="Proteomes" id="UP001178507">
    <property type="component" value="Unassembled WGS sequence"/>
</dbReference>
<organism evidence="4 5">
    <name type="scientific">Effrenium voratum</name>
    <dbReference type="NCBI Taxonomy" id="2562239"/>
    <lineage>
        <taxon>Eukaryota</taxon>
        <taxon>Sar</taxon>
        <taxon>Alveolata</taxon>
        <taxon>Dinophyceae</taxon>
        <taxon>Suessiales</taxon>
        <taxon>Symbiodiniaceae</taxon>
        <taxon>Effrenium</taxon>
    </lineage>
</organism>
<feature type="domain" description="EF-hand" evidence="3">
    <location>
        <begin position="95"/>
        <end position="130"/>
    </location>
</feature>
<dbReference type="AlphaFoldDB" id="A0AA36ISH4"/>
<keyword evidence="2" id="KW-1133">Transmembrane helix</keyword>
<dbReference type="SMART" id="SM00054">
    <property type="entry name" value="EFh"/>
    <property type="match status" value="2"/>
</dbReference>
<feature type="domain" description="EF-hand" evidence="3">
    <location>
        <begin position="138"/>
        <end position="173"/>
    </location>
</feature>
<evidence type="ECO:0000256" key="1">
    <source>
        <dbReference type="ARBA" id="ARBA00022837"/>
    </source>
</evidence>
<comment type="caution">
    <text evidence="4">The sequence shown here is derived from an EMBL/GenBank/DDBJ whole genome shotgun (WGS) entry which is preliminary data.</text>
</comment>
<dbReference type="Gene3D" id="1.10.238.10">
    <property type="entry name" value="EF-hand"/>
    <property type="match status" value="1"/>
</dbReference>